<organism evidence="4">
    <name type="scientific">Anopheles darlingi</name>
    <name type="common">Mosquito</name>
    <dbReference type="NCBI Taxonomy" id="43151"/>
    <lineage>
        <taxon>Eukaryota</taxon>
        <taxon>Metazoa</taxon>
        <taxon>Ecdysozoa</taxon>
        <taxon>Arthropoda</taxon>
        <taxon>Hexapoda</taxon>
        <taxon>Insecta</taxon>
        <taxon>Pterygota</taxon>
        <taxon>Neoptera</taxon>
        <taxon>Endopterygota</taxon>
        <taxon>Diptera</taxon>
        <taxon>Nematocera</taxon>
        <taxon>Culicoidea</taxon>
        <taxon>Culicidae</taxon>
        <taxon>Anophelinae</taxon>
        <taxon>Anopheles</taxon>
    </lineage>
</organism>
<dbReference type="PANTHER" id="PTHR20959:SF1">
    <property type="entry name" value="TRANSPORT AND GOLGI ORGANIZATION PROTEIN 6 HOMOLOG"/>
    <property type="match status" value="1"/>
</dbReference>
<evidence type="ECO:0000259" key="2">
    <source>
        <dbReference type="Pfam" id="PF10304"/>
    </source>
</evidence>
<reference evidence="4" key="2">
    <citation type="submission" date="2010-05" db="EMBL/GenBank/DDBJ databases">
        <authorList>
            <person name="Almeida L.G."/>
            <person name="Nicolas M.F."/>
            <person name="Souza R.C."/>
            <person name="Vasconcelos A.T.R."/>
        </authorList>
    </citation>
    <scope>NUCLEOTIDE SEQUENCE</scope>
</reference>
<dbReference type="Pfam" id="PF10363">
    <property type="entry name" value="RTP1_C1"/>
    <property type="match status" value="1"/>
</dbReference>
<dbReference type="HOGENOM" id="CLU_317182_0_0_1"/>
<dbReference type="EnsemblMetazoa" id="ADAC009088-RA">
    <property type="protein sequence ID" value="ADAC009088-PA"/>
    <property type="gene ID" value="ADAC009088"/>
</dbReference>
<evidence type="ECO:0000313" key="4">
    <source>
        <dbReference type="EMBL" id="ETN59308.1"/>
    </source>
</evidence>
<protein>
    <submittedName>
        <fullName evidence="4">Transport and golgi family organization 6</fullName>
    </submittedName>
</protein>
<evidence type="ECO:0000259" key="3">
    <source>
        <dbReference type="Pfam" id="PF10363"/>
    </source>
</evidence>
<dbReference type="InterPro" id="IPR039600">
    <property type="entry name" value="TANGO6/Rtp1"/>
</dbReference>
<dbReference type="eggNOG" id="KOG4653">
    <property type="taxonomic scope" value="Eukaryota"/>
</dbReference>
<dbReference type="STRING" id="43151.W5J7D5"/>
<dbReference type="InterPro" id="IPR019451">
    <property type="entry name" value="Rtp1_C1"/>
</dbReference>
<evidence type="ECO:0000313" key="6">
    <source>
        <dbReference type="Proteomes" id="UP000000673"/>
    </source>
</evidence>
<dbReference type="InterPro" id="IPR011989">
    <property type="entry name" value="ARM-like"/>
</dbReference>
<proteinExistence type="inferred from homology"/>
<evidence type="ECO:0000313" key="5">
    <source>
        <dbReference type="EnsemblMetazoa" id="ADAC009088-PA"/>
    </source>
</evidence>
<evidence type="ECO:0000256" key="1">
    <source>
        <dbReference type="ARBA" id="ARBA00005724"/>
    </source>
</evidence>
<dbReference type="PANTHER" id="PTHR20959">
    <property type="entry name" value="TRANSPORT AND GOLGI ORGANIZATION PROTEIN 6 FAMILY MEMBER"/>
    <property type="match status" value="1"/>
</dbReference>
<reference evidence="5" key="4">
    <citation type="submission" date="2015-06" db="UniProtKB">
        <authorList>
            <consortium name="EnsemblMetazoa"/>
        </authorList>
    </citation>
    <scope>IDENTIFICATION</scope>
</reference>
<reference evidence="4" key="3">
    <citation type="journal article" date="2013" name="Nucleic Acids Res.">
        <title>The genome of Anopheles darlingi, the main neotropical malaria vector.</title>
        <authorList>
            <person name="Marinotti O."/>
            <person name="Cerqueira G.C."/>
            <person name="de Almeida L.G."/>
            <person name="Ferro M.I."/>
            <person name="Loreto E.L."/>
            <person name="Zaha A."/>
            <person name="Teixeira S.M."/>
            <person name="Wespiser A.R."/>
            <person name="Almeida E Silva A."/>
            <person name="Schlindwein A.D."/>
            <person name="Pacheco A.C."/>
            <person name="Silva A.L."/>
            <person name="Graveley B.R."/>
            <person name="Walenz B.P."/>
            <person name="Lima Bde A."/>
            <person name="Ribeiro C.A."/>
            <person name="Nunes-Silva C.G."/>
            <person name="de Carvalho C.R."/>
            <person name="Soares C.M."/>
            <person name="de Menezes C.B."/>
            <person name="Matiolli C."/>
            <person name="Caffrey D."/>
            <person name="Araujo D.A."/>
            <person name="de Oliveira D.M."/>
            <person name="Golenbock D."/>
            <person name="Grisard E.C."/>
            <person name="Fantinatti-Garboggini F."/>
            <person name="de Carvalho F.M."/>
            <person name="Barcellos F.G."/>
            <person name="Prosdocimi F."/>
            <person name="May G."/>
            <person name="Azevedo Junior G.M."/>
            <person name="Guimaraes G.M."/>
            <person name="Goldman G.H."/>
            <person name="Padilha I.Q."/>
            <person name="Batista Jda S."/>
            <person name="Ferro J.A."/>
            <person name="Ribeiro J.M."/>
            <person name="Fietto J.L."/>
            <person name="Dabbas K.M."/>
            <person name="Cerdeira L."/>
            <person name="Agnez-Lima L.F."/>
            <person name="Brocchi M."/>
            <person name="de Carvalho M.O."/>
            <person name="Teixeira Mde M."/>
            <person name="Diniz Maia Mde M."/>
            <person name="Goldman M.H."/>
            <person name="Cruz Schneider M.P."/>
            <person name="Felipe M.S."/>
            <person name="Hungria M."/>
            <person name="Nicolas M.F."/>
            <person name="Pereira M."/>
            <person name="Montes M.A."/>
            <person name="Cantao M.E."/>
            <person name="Vincentz M."/>
            <person name="Rafael M.S."/>
            <person name="Silverman N."/>
            <person name="Stoco P.H."/>
            <person name="Souza R.C."/>
            <person name="Vicentini R."/>
            <person name="Gazzinelli R.T."/>
            <person name="Neves Rde O."/>
            <person name="Silva R."/>
            <person name="Astolfi-Filho S."/>
            <person name="Maciel T.E."/>
            <person name="Urmenyi T.P."/>
            <person name="Tadei W.P."/>
            <person name="Camargo E.P."/>
            <person name="de Vasconcelos A.T."/>
        </authorList>
    </citation>
    <scope>NUCLEOTIDE SEQUENCE</scope>
</reference>
<dbReference type="GO" id="GO:0009306">
    <property type="term" value="P:protein secretion"/>
    <property type="evidence" value="ECO:0007669"/>
    <property type="project" value="TreeGrafter"/>
</dbReference>
<feature type="domain" description="RNA polymerase II assembly factor Rtp1 C-terminal" evidence="2">
    <location>
        <begin position="827"/>
        <end position="858"/>
    </location>
</feature>
<reference evidence="4 6" key="1">
    <citation type="journal article" date="2010" name="BMC Genomics">
        <title>Combination of measures distinguishes pre-miRNAs from other stem-loops in the genome of the newly sequenced Anopheles darlingi.</title>
        <authorList>
            <person name="Mendes N.D."/>
            <person name="Freitas A.T."/>
            <person name="Vasconcelos A.T."/>
            <person name="Sagot M.F."/>
        </authorList>
    </citation>
    <scope>NUCLEOTIDE SEQUENCE</scope>
</reference>
<feature type="domain" description="RNA polymerase II assembly factor Rtp1 C-terminal" evidence="3">
    <location>
        <begin position="632"/>
        <end position="737"/>
    </location>
</feature>
<keyword evidence="6" id="KW-1185">Reference proteome</keyword>
<name>W5J7D5_ANODA</name>
<dbReference type="InterPro" id="IPR016024">
    <property type="entry name" value="ARM-type_fold"/>
</dbReference>
<dbReference type="VEuPathDB" id="VectorBase:ADAC009088"/>
<comment type="similarity">
    <text evidence="1">Belongs to the Tango6 family.</text>
</comment>
<accession>W5J7D5</accession>
<dbReference type="Proteomes" id="UP000000673">
    <property type="component" value="Unassembled WGS sequence"/>
</dbReference>
<sequence length="883" mass="100663">MDLVKLREVLLNTAALKPKEITLPKLSECLKPVLPSLPEDSCAGKDPLWQTSYQYLAILTEFAANGLIDVQSSEAENEEVINLQHFAWFIATADIVRQFTLQLYLPRELRGLSKCEAQLMVIVDGKETSRRLAHCVAQYEILFQKRMLAHHPKMEDCAIDFIAGKYSLQGAFDTDADLFPAELSFRCLLIMKGATGLARELAEVLHRDLLRMTGRKGGFAVLCRTLLTIAESKEEETSWRKSEVIAKIVACRGHTKQFYRQVLQDCLEFFQWAANAGTQEALLYAGTCIECLKRFTALPSAYRELHTRIQNHFFSSFDALINPPEMVAGYVLCERKQLLAILHDCHVAFSGSSFSSLPSSLLVPYIGVFAKLHSMMPIEFEERDYLANMTVFCLSNRTKQELRQSLLDLSYTTESTEDRTKFMHPRVTKKDAESSYSLVVSTARDNDETEYTGLLTVVIEMLKSSNRNLVLYDVFMILLNELVNASNPLDDLRILDDDEQQDALRKRFYHKYAIIQSLMELINHKHFHSQLYDNPTEVLGLLKDSVRNAIDRRTDTGEASDDALEIIVSIFQEFLAKTRNQREVDDIFKLLRRYRTTTKCTRELGERIDALCNKPATASENEELSDSSFCNAFNLCSDPEPYCKVYGTTLLLKLLKEKDKETVAQRHSVLILALANLRSEESYAFLNSVRLLVGLCDVLEAEVIDALMKEYLSESNELDYRLKVGEATVKTVETLGPFAIRYRDVLLNGFLTGARHQLDEIRTSSLANVGSICRILSYQVHHFFYELFLVISLIMETDKYLPARRAGILVLAQLIEGMDGLMDFQEYLLPIYRFLKQVIHNDKDDVTKLQAAVALDHLKAKTKDFLTINPQDLEQRMFGKIIP</sequence>
<gene>
    <name evidence="4" type="ORF">AND_009088</name>
</gene>
<dbReference type="InterPro" id="IPR019414">
    <property type="entry name" value="Rtp1_C2"/>
</dbReference>
<dbReference type="OMA" id="CIQATQE"/>
<dbReference type="AlphaFoldDB" id="W5J7D5"/>
<dbReference type="VEuPathDB" id="VectorBase:ADAR2_005570"/>
<dbReference type="FunCoup" id="W5J7D5">
    <property type="interactions" value="46"/>
</dbReference>
<dbReference type="EMBL" id="ADMH02002093">
    <property type="protein sequence ID" value="ETN59308.1"/>
    <property type="molecule type" value="Genomic_DNA"/>
</dbReference>
<dbReference type="SUPFAM" id="SSF48371">
    <property type="entry name" value="ARM repeat"/>
    <property type="match status" value="1"/>
</dbReference>
<dbReference type="Pfam" id="PF10304">
    <property type="entry name" value="RTP1_C2"/>
    <property type="match status" value="1"/>
</dbReference>
<dbReference type="Gene3D" id="1.25.10.10">
    <property type="entry name" value="Leucine-rich Repeat Variant"/>
    <property type="match status" value="1"/>
</dbReference>